<dbReference type="Pfam" id="PF04655">
    <property type="entry name" value="APH_6_hur"/>
    <property type="match status" value="1"/>
</dbReference>
<dbReference type="Proteomes" id="UP001501586">
    <property type="component" value="Unassembled WGS sequence"/>
</dbReference>
<protein>
    <submittedName>
        <fullName evidence="1">Streptomycin 6-kinase</fullName>
    </submittedName>
</protein>
<dbReference type="SUPFAM" id="SSF56112">
    <property type="entry name" value="Protein kinase-like (PK-like)"/>
    <property type="match status" value="1"/>
</dbReference>
<evidence type="ECO:0000313" key="2">
    <source>
        <dbReference type="Proteomes" id="UP001501586"/>
    </source>
</evidence>
<dbReference type="EMBL" id="BAABAZ010000006">
    <property type="protein sequence ID" value="GAA4284977.1"/>
    <property type="molecule type" value="Genomic_DNA"/>
</dbReference>
<comment type="caution">
    <text evidence="1">The sequence shown here is derived from an EMBL/GenBank/DDBJ whole genome shotgun (WGS) entry which is preliminary data.</text>
</comment>
<reference evidence="2" key="1">
    <citation type="journal article" date="2019" name="Int. J. Syst. Evol. Microbiol.">
        <title>The Global Catalogue of Microorganisms (GCM) 10K type strain sequencing project: providing services to taxonomists for standard genome sequencing and annotation.</title>
        <authorList>
            <consortium name="The Broad Institute Genomics Platform"/>
            <consortium name="The Broad Institute Genome Sequencing Center for Infectious Disease"/>
            <person name="Wu L."/>
            <person name="Ma J."/>
        </authorList>
    </citation>
    <scope>NUCLEOTIDE SEQUENCE [LARGE SCALE GENOMIC DNA]</scope>
    <source>
        <strain evidence="2">JCM 17458</strain>
    </source>
</reference>
<gene>
    <name evidence="1" type="ORF">GCM10022261_25080</name>
</gene>
<accession>A0ABP8EMG6</accession>
<name>A0ABP8EMG6_9MICO</name>
<sequence length="339" mass="37345">MQVPPVLFNSAAEIIGAPRAQAWADALDFMLFELVDRWHVTPDPLPSSPWAGAESLVIPVLTAEGYQAVIRFAWPNTDNPNVHLQVLRALRAWGGHGAVRVIRDDSSFRATLQERLRTDVNLSSEPLETVAPIWGQLARSLTVPGAPGFVRVQDIAAGWLEKYAADTALVADFPQFLTQDRAVLDTARAWIERLSRSEENWLLHADLHYYNILAGNPDLNGVATWKAIDPQPLTGPTAYLVAPVLWNRLFELPGITPEDQAQWLRDFATDLCSHADIDAAYGIGTAVAREVENMFWYLRSAYGGTAKAFGDAARSLWVCRALCGLSVQGVNAHSLKRLG</sequence>
<proteinExistence type="predicted"/>
<keyword evidence="2" id="KW-1185">Reference proteome</keyword>
<organism evidence="1 2">
    <name type="scientific">Brevibacterium daeguense</name>
    <dbReference type="NCBI Taxonomy" id="909936"/>
    <lineage>
        <taxon>Bacteria</taxon>
        <taxon>Bacillati</taxon>
        <taxon>Actinomycetota</taxon>
        <taxon>Actinomycetes</taxon>
        <taxon>Micrococcales</taxon>
        <taxon>Brevibacteriaceae</taxon>
        <taxon>Brevibacterium</taxon>
    </lineage>
</organism>
<dbReference type="InterPro" id="IPR011009">
    <property type="entry name" value="Kinase-like_dom_sf"/>
</dbReference>
<dbReference type="RefSeq" id="WP_236862938.1">
    <property type="nucleotide sequence ID" value="NZ_BAABAZ010000006.1"/>
</dbReference>
<dbReference type="InterPro" id="IPR006748">
    <property type="entry name" value="NH2Glyco/OHUrea_AB-resist_kin"/>
</dbReference>
<evidence type="ECO:0000313" key="1">
    <source>
        <dbReference type="EMBL" id="GAA4284977.1"/>
    </source>
</evidence>